<gene>
    <name evidence="3" type="ORF">SAMN02910354_02033</name>
</gene>
<dbReference type="RefSeq" id="WP_011200938.1">
    <property type="nucleotide sequence ID" value="NZ_CP015031.1"/>
</dbReference>
<evidence type="ECO:0000256" key="1">
    <source>
        <dbReference type="SAM" id="Phobius"/>
    </source>
</evidence>
<organism evidence="3 4">
    <name type="scientific">Basfia succiniciproducens</name>
    <dbReference type="NCBI Taxonomy" id="653940"/>
    <lineage>
        <taxon>Bacteria</taxon>
        <taxon>Pseudomonadati</taxon>
        <taxon>Pseudomonadota</taxon>
        <taxon>Gammaproteobacteria</taxon>
        <taxon>Pasteurellales</taxon>
        <taxon>Pasteurellaceae</taxon>
        <taxon>Basfia</taxon>
    </lineage>
</organism>
<protein>
    <submittedName>
        <fullName evidence="3">Tight adherence protein E</fullName>
    </submittedName>
</protein>
<name>A0A1G5EHK6_9PAST</name>
<keyword evidence="4" id="KW-1185">Reference proteome</keyword>
<sequence>MNKIRKLLSCRKGVSSIEFTLTVGLFFMVVFMILELARLTLFTSYWDYLLTESVRITKNQRAENNDYASLFRTVLEQQHQQQNNAVLAFFDVRDEKIDVKVEYAESVDDLVNEVFRQPTIVNGVAVSPTGADASIARYSLSYSYRFLVPLPFISEQWINPMFNREIFVVQEYERPSFRYNN</sequence>
<reference evidence="3 4" key="1">
    <citation type="submission" date="2016-10" db="EMBL/GenBank/DDBJ databases">
        <authorList>
            <person name="Varghese N."/>
            <person name="Submissions S."/>
        </authorList>
    </citation>
    <scope>NUCLEOTIDE SEQUENCE [LARGE SCALE GENOMIC DNA]</scope>
    <source>
        <strain evidence="3 4">DSM 22022</strain>
    </source>
</reference>
<dbReference type="InterPro" id="IPR012495">
    <property type="entry name" value="TadE-like_dom"/>
</dbReference>
<proteinExistence type="predicted"/>
<evidence type="ECO:0000259" key="2">
    <source>
        <dbReference type="Pfam" id="PF07811"/>
    </source>
</evidence>
<evidence type="ECO:0000313" key="4">
    <source>
        <dbReference type="Proteomes" id="UP000199588"/>
    </source>
</evidence>
<keyword evidence="1" id="KW-1133">Transmembrane helix</keyword>
<dbReference type="Proteomes" id="UP000199588">
    <property type="component" value="Unassembled WGS sequence"/>
</dbReference>
<dbReference type="EMBL" id="FMUQ01000021">
    <property type="protein sequence ID" value="SCY26170.1"/>
    <property type="molecule type" value="Genomic_DNA"/>
</dbReference>
<accession>A0A1G5EHK6</accession>
<evidence type="ECO:0000313" key="3">
    <source>
        <dbReference type="EMBL" id="SCY26170.1"/>
    </source>
</evidence>
<keyword evidence="1" id="KW-0472">Membrane</keyword>
<dbReference type="Pfam" id="PF07811">
    <property type="entry name" value="TadE"/>
    <property type="match status" value="1"/>
</dbReference>
<feature type="domain" description="TadE-like" evidence="2">
    <location>
        <begin position="13"/>
        <end position="41"/>
    </location>
</feature>
<keyword evidence="1" id="KW-0812">Transmembrane</keyword>
<comment type="caution">
    <text evidence="3">The sequence shown here is derived from an EMBL/GenBank/DDBJ whole genome shotgun (WGS) entry which is preliminary data.</text>
</comment>
<feature type="transmembrane region" description="Helical" evidence="1">
    <location>
        <begin position="21"/>
        <end position="46"/>
    </location>
</feature>